<keyword evidence="10" id="KW-0472">Membrane</keyword>
<dbReference type="GO" id="GO:0031210">
    <property type="term" value="F:phosphatidylcholine binding"/>
    <property type="evidence" value="ECO:0007669"/>
    <property type="project" value="TreeGrafter"/>
</dbReference>
<dbReference type="InterPro" id="IPR037749">
    <property type="entry name" value="Ext_Synaptotagmin_C2B"/>
</dbReference>
<dbReference type="CDD" id="cd04024">
    <property type="entry name" value="C2A_Synaptotagmin-like"/>
    <property type="match status" value="1"/>
</dbReference>
<dbReference type="InterPro" id="IPR035892">
    <property type="entry name" value="C2_domain_sf"/>
</dbReference>
<keyword evidence="8" id="KW-0445">Lipid transport</keyword>
<feature type="compositionally biased region" description="Acidic residues" evidence="11">
    <location>
        <begin position="601"/>
        <end position="614"/>
    </location>
</feature>
<keyword evidence="5" id="KW-0677">Repeat</keyword>
<accession>A0A9P0IWN1</accession>
<evidence type="ECO:0000256" key="4">
    <source>
        <dbReference type="ARBA" id="ARBA00022723"/>
    </source>
</evidence>
<dbReference type="GO" id="GO:0005544">
    <property type="term" value="F:calcium-dependent phospholipid binding"/>
    <property type="evidence" value="ECO:0007669"/>
    <property type="project" value="TreeGrafter"/>
</dbReference>
<evidence type="ECO:0000256" key="6">
    <source>
        <dbReference type="ARBA" id="ARBA00022837"/>
    </source>
</evidence>
<feature type="region of interest" description="Disordered" evidence="11">
    <location>
        <begin position="601"/>
        <end position="631"/>
    </location>
</feature>
<evidence type="ECO:0008006" key="16">
    <source>
        <dbReference type="Google" id="ProtNLM"/>
    </source>
</evidence>
<comment type="subcellular location">
    <subcellularLocation>
        <location evidence="1">Membrane</location>
    </subcellularLocation>
</comment>
<dbReference type="CDD" id="cd04050">
    <property type="entry name" value="C2B_Synaptotagmin-like"/>
    <property type="match status" value="1"/>
</dbReference>
<keyword evidence="9" id="KW-0446">Lipid-binding</keyword>
<dbReference type="SMART" id="SM00239">
    <property type="entry name" value="C2"/>
    <property type="match status" value="3"/>
</dbReference>
<dbReference type="GO" id="GO:0008429">
    <property type="term" value="F:phosphatidylethanolamine binding"/>
    <property type="evidence" value="ECO:0007669"/>
    <property type="project" value="TreeGrafter"/>
</dbReference>
<dbReference type="GO" id="GO:0005509">
    <property type="term" value="F:calcium ion binding"/>
    <property type="evidence" value="ECO:0007669"/>
    <property type="project" value="TreeGrafter"/>
</dbReference>
<feature type="domain" description="SMP-LTD" evidence="13">
    <location>
        <begin position="131"/>
        <end position="310"/>
    </location>
</feature>
<dbReference type="Proteomes" id="UP001153620">
    <property type="component" value="Chromosome 2"/>
</dbReference>
<dbReference type="PANTHER" id="PTHR45761:SF1">
    <property type="entry name" value="EXTENDED SYNAPTOTAGMIN-LIKE PROTEIN 2, ISOFORM C"/>
    <property type="match status" value="1"/>
</dbReference>
<evidence type="ECO:0000256" key="10">
    <source>
        <dbReference type="ARBA" id="ARBA00023136"/>
    </source>
</evidence>
<evidence type="ECO:0000256" key="9">
    <source>
        <dbReference type="ARBA" id="ARBA00023121"/>
    </source>
</evidence>
<dbReference type="FunFam" id="2.60.40.150:FF:000155">
    <property type="entry name" value="extended synaptotagmin-2 isoform X1"/>
    <property type="match status" value="1"/>
</dbReference>
<reference evidence="14" key="1">
    <citation type="submission" date="2022-01" db="EMBL/GenBank/DDBJ databases">
        <authorList>
            <person name="King R."/>
        </authorList>
    </citation>
    <scope>NUCLEOTIDE SEQUENCE</scope>
</reference>
<dbReference type="EMBL" id="OU895878">
    <property type="protein sequence ID" value="CAH1720629.1"/>
    <property type="molecule type" value="Genomic_DNA"/>
</dbReference>
<evidence type="ECO:0000259" key="13">
    <source>
        <dbReference type="PROSITE" id="PS51847"/>
    </source>
</evidence>
<feature type="region of interest" description="Disordered" evidence="11">
    <location>
        <begin position="656"/>
        <end position="680"/>
    </location>
</feature>
<dbReference type="InterPro" id="IPR000008">
    <property type="entry name" value="C2_dom"/>
</dbReference>
<dbReference type="CDD" id="cd21670">
    <property type="entry name" value="SMP_ESyt"/>
    <property type="match status" value="1"/>
</dbReference>
<dbReference type="Gene3D" id="2.60.40.150">
    <property type="entry name" value="C2 domain"/>
    <property type="match status" value="3"/>
</dbReference>
<proteinExistence type="predicted"/>
<evidence type="ECO:0000256" key="1">
    <source>
        <dbReference type="ARBA" id="ARBA00004370"/>
    </source>
</evidence>
<evidence type="ECO:0000313" key="14">
    <source>
        <dbReference type="EMBL" id="CAH1720629.1"/>
    </source>
</evidence>
<dbReference type="PROSITE" id="PS51847">
    <property type="entry name" value="SMP"/>
    <property type="match status" value="1"/>
</dbReference>
<name>A0A9P0IWN1_9DIPT</name>
<dbReference type="GO" id="GO:0006869">
    <property type="term" value="P:lipid transport"/>
    <property type="evidence" value="ECO:0007669"/>
    <property type="project" value="UniProtKB-KW"/>
</dbReference>
<dbReference type="PROSITE" id="PS50004">
    <property type="entry name" value="C2"/>
    <property type="match status" value="3"/>
</dbReference>
<protein>
    <recommendedName>
        <fullName evidence="16">Extended synaptotagmin-2</fullName>
    </recommendedName>
</protein>
<dbReference type="Pfam" id="PF00168">
    <property type="entry name" value="C2"/>
    <property type="match status" value="3"/>
</dbReference>
<feature type="region of interest" description="Disordered" evidence="11">
    <location>
        <begin position="1"/>
        <end position="34"/>
    </location>
</feature>
<dbReference type="InterPro" id="IPR039010">
    <property type="entry name" value="Synaptotagmin_SMP"/>
</dbReference>
<dbReference type="GO" id="GO:0061817">
    <property type="term" value="P:endoplasmic reticulum-plasma membrane tethering"/>
    <property type="evidence" value="ECO:0007669"/>
    <property type="project" value="InterPro"/>
</dbReference>
<feature type="domain" description="C2" evidence="12">
    <location>
        <begin position="454"/>
        <end position="575"/>
    </location>
</feature>
<evidence type="ECO:0000259" key="12">
    <source>
        <dbReference type="PROSITE" id="PS50004"/>
    </source>
</evidence>
<dbReference type="GO" id="GO:0035091">
    <property type="term" value="F:phosphatidylinositol binding"/>
    <property type="evidence" value="ECO:0007669"/>
    <property type="project" value="TreeGrafter"/>
</dbReference>
<dbReference type="InterPro" id="IPR031468">
    <property type="entry name" value="SMP_LBD"/>
</dbReference>
<feature type="compositionally biased region" description="Basic and acidic residues" evidence="11">
    <location>
        <begin position="11"/>
        <end position="27"/>
    </location>
</feature>
<dbReference type="SUPFAM" id="SSF49562">
    <property type="entry name" value="C2 domain (Calcium/lipid-binding domain, CaLB)"/>
    <property type="match status" value="3"/>
</dbReference>
<keyword evidence="3" id="KW-0812">Transmembrane</keyword>
<dbReference type="GO" id="GO:0005789">
    <property type="term" value="C:endoplasmic reticulum membrane"/>
    <property type="evidence" value="ECO:0007669"/>
    <property type="project" value="TreeGrafter"/>
</dbReference>
<reference evidence="14" key="2">
    <citation type="submission" date="2022-10" db="EMBL/GenBank/DDBJ databases">
        <authorList>
            <consortium name="ENA_rothamsted_submissions"/>
            <consortium name="culmorum"/>
            <person name="King R."/>
        </authorList>
    </citation>
    <scope>NUCLEOTIDE SEQUENCE</scope>
</reference>
<dbReference type="AlphaFoldDB" id="A0A9P0IWN1"/>
<dbReference type="FunFam" id="2.60.40.150:FF:000158">
    <property type="entry name" value="extended synaptotagmin-2 isoform X4"/>
    <property type="match status" value="1"/>
</dbReference>
<keyword evidence="2" id="KW-0813">Transport</keyword>
<feature type="domain" description="C2" evidence="12">
    <location>
        <begin position="308"/>
        <end position="432"/>
    </location>
</feature>
<dbReference type="InterPro" id="IPR051634">
    <property type="entry name" value="Extended_Synaptotagmin"/>
</dbReference>
<evidence type="ECO:0000256" key="7">
    <source>
        <dbReference type="ARBA" id="ARBA00022989"/>
    </source>
</evidence>
<evidence type="ECO:0000256" key="8">
    <source>
        <dbReference type="ARBA" id="ARBA00023055"/>
    </source>
</evidence>
<feature type="compositionally biased region" description="Low complexity" evidence="11">
    <location>
        <begin position="662"/>
        <end position="676"/>
    </location>
</feature>
<gene>
    <name evidence="14" type="ORF">CHIRRI_LOCUS7576</name>
</gene>
<organism evidence="14 15">
    <name type="scientific">Chironomus riparius</name>
    <dbReference type="NCBI Taxonomy" id="315576"/>
    <lineage>
        <taxon>Eukaryota</taxon>
        <taxon>Metazoa</taxon>
        <taxon>Ecdysozoa</taxon>
        <taxon>Arthropoda</taxon>
        <taxon>Hexapoda</taxon>
        <taxon>Insecta</taxon>
        <taxon>Pterygota</taxon>
        <taxon>Neoptera</taxon>
        <taxon>Endopterygota</taxon>
        <taxon>Diptera</taxon>
        <taxon>Nematocera</taxon>
        <taxon>Chironomoidea</taxon>
        <taxon>Chironomidae</taxon>
        <taxon>Chironominae</taxon>
        <taxon>Chironomus</taxon>
    </lineage>
</organism>
<keyword evidence="4" id="KW-0479">Metal-binding</keyword>
<keyword evidence="6" id="KW-0106">Calcium</keyword>
<evidence type="ECO:0000256" key="3">
    <source>
        <dbReference type="ARBA" id="ARBA00022692"/>
    </source>
</evidence>
<dbReference type="PANTHER" id="PTHR45761">
    <property type="entry name" value="EXTENDED SYNAPTOTAGMIN-LIKE PROTEIN 2, ISOFORM C"/>
    <property type="match status" value="1"/>
</dbReference>
<sequence>MSETDSLLPKDSPKTEVVDKGVDETDSKMSNSKVLTPEKADIESHSDGGIVSIIYSAAKKAAFVGIIYFVGKMDWSFAWLICPILLSVIRDQIRNQHNIRREVAKASALANDKDVILARLNDLPAWVFFPDVERCEWLNRILKQVWPNANHFARNMLKESIEPNIQKALQDYKLNGFKFERMILGTIPPRIGGIKVYDKNVARNEIIMDLDLFYAGDCDINFAIGGLRGGIKDFQIHGTVRVVMKPLIPNPPLVGGLQIFFLNNPNIDFNLVGVIDLLDMPGLSDILRRIIIEQVAAMMVLPNKLPIILSDQIEALSLKMPEPEGVLRVHVVEAKNLMKMDIGMLGKGKSDPYAIVTVGAQQFRTQIIDNNVNPKWDYWCEAEVNEILSQELLIQLWDYDGYFPGVQGDDPLGQATVEISSVVKKGEIDTWLTLEQAKHGMVHLRLSWMQLSSDRNDLKAALEETQMLRVTDMSTALLTVFVDSARNLPHARQNANPDAYLTLAVGKKTEQTSVQMRTDSPVWEQGFTFLVANPENDTLQVKIMDQKTTNQIGTFTYIIAHLMDKKNMEVVSQPFQLQKSGPESRVTMALALRVLKRGVPIEDEETEKPDEDVKEESPKAPLRKQDSKISRASVNAAISSDSLSVEEPATASNVSSNLAAVPSSPTASLKSASSSLGRNPSIKSLGVETGPLGAINLTVQYSMQRQRLIIIIHKIKNIPLKDPSNIPDPYVKLYLLPGRSKDSKRKTAVVKDNCNPVFDATFEYLISVAELNTSQLEVTICTDKLIGSPILGMVKVDLNDPDIQGTGKNTWWDLKPEFKSTDL</sequence>
<feature type="compositionally biased region" description="Basic and acidic residues" evidence="11">
    <location>
        <begin position="615"/>
        <end position="629"/>
    </location>
</feature>
<keyword evidence="15" id="KW-1185">Reference proteome</keyword>
<dbReference type="FunFam" id="2.60.40.150:FF:000093">
    <property type="entry name" value="Extended synaptotagmin 3"/>
    <property type="match status" value="1"/>
</dbReference>
<keyword evidence="7" id="KW-1133">Transmembrane helix</keyword>
<dbReference type="Pfam" id="PF17047">
    <property type="entry name" value="SMP_LBD"/>
    <property type="match status" value="1"/>
</dbReference>
<evidence type="ECO:0000256" key="2">
    <source>
        <dbReference type="ARBA" id="ARBA00022448"/>
    </source>
</evidence>
<evidence type="ECO:0000313" key="15">
    <source>
        <dbReference type="Proteomes" id="UP001153620"/>
    </source>
</evidence>
<evidence type="ECO:0000256" key="11">
    <source>
        <dbReference type="SAM" id="MobiDB-lite"/>
    </source>
</evidence>
<feature type="domain" description="C2" evidence="12">
    <location>
        <begin position="691"/>
        <end position="813"/>
    </location>
</feature>
<evidence type="ECO:0000256" key="5">
    <source>
        <dbReference type="ARBA" id="ARBA00022737"/>
    </source>
</evidence>